<organism evidence="11 12">
    <name type="scientific">Undibacterium hunanense</name>
    <dbReference type="NCBI Taxonomy" id="2762292"/>
    <lineage>
        <taxon>Bacteria</taxon>
        <taxon>Pseudomonadati</taxon>
        <taxon>Pseudomonadota</taxon>
        <taxon>Betaproteobacteria</taxon>
        <taxon>Burkholderiales</taxon>
        <taxon>Oxalobacteraceae</taxon>
        <taxon>Undibacterium</taxon>
    </lineage>
</organism>
<evidence type="ECO:0000256" key="8">
    <source>
        <dbReference type="PROSITE-ProRule" id="PRU00433"/>
    </source>
</evidence>
<feature type="signal peptide" evidence="9">
    <location>
        <begin position="1"/>
        <end position="28"/>
    </location>
</feature>
<evidence type="ECO:0000256" key="3">
    <source>
        <dbReference type="ARBA" id="ARBA00022617"/>
    </source>
</evidence>
<dbReference type="InterPro" id="IPR036909">
    <property type="entry name" value="Cyt_c-like_dom_sf"/>
</dbReference>
<keyword evidence="6" id="KW-0249">Electron transport</keyword>
<dbReference type="PANTHER" id="PTHR33751:SF9">
    <property type="entry name" value="CYTOCHROME C4"/>
    <property type="match status" value="1"/>
</dbReference>
<keyword evidence="9" id="KW-0732">Signal</keyword>
<dbReference type="Proteomes" id="UP000650424">
    <property type="component" value="Unassembled WGS sequence"/>
</dbReference>
<evidence type="ECO:0000256" key="9">
    <source>
        <dbReference type="SAM" id="SignalP"/>
    </source>
</evidence>
<evidence type="ECO:0000256" key="6">
    <source>
        <dbReference type="ARBA" id="ARBA00022982"/>
    </source>
</evidence>
<keyword evidence="7 8" id="KW-0408">Iron</keyword>
<comment type="subcellular location">
    <subcellularLocation>
        <location evidence="1">Periplasm</location>
    </subcellularLocation>
</comment>
<dbReference type="InterPro" id="IPR009056">
    <property type="entry name" value="Cyt_c-like_dom"/>
</dbReference>
<dbReference type="PROSITE" id="PS51007">
    <property type="entry name" value="CYTC"/>
    <property type="match status" value="2"/>
</dbReference>
<reference evidence="11 12" key="1">
    <citation type="submission" date="2020-08" db="EMBL/GenBank/DDBJ databases">
        <title>Novel species isolated from subtropical streams in China.</title>
        <authorList>
            <person name="Lu H."/>
        </authorList>
    </citation>
    <scope>NUCLEOTIDE SEQUENCE [LARGE SCALE GENOMIC DNA]</scope>
    <source>
        <strain evidence="11 12">CY18W</strain>
    </source>
</reference>
<proteinExistence type="predicted"/>
<dbReference type="InterPro" id="IPR024167">
    <property type="entry name" value="Cytochrome_c4-like"/>
</dbReference>
<feature type="chain" id="PRO_5047013260" evidence="9">
    <location>
        <begin position="29"/>
        <end position="232"/>
    </location>
</feature>
<dbReference type="RefSeq" id="WP_186950474.1">
    <property type="nucleotide sequence ID" value="NZ_JACOGF010000018.1"/>
</dbReference>
<evidence type="ECO:0000313" key="11">
    <source>
        <dbReference type="EMBL" id="MBC3920704.1"/>
    </source>
</evidence>
<protein>
    <submittedName>
        <fullName evidence="11">Cytochrome c4</fullName>
    </submittedName>
</protein>
<dbReference type="InterPro" id="IPR050597">
    <property type="entry name" value="Cytochrome_c_Oxidase_Subunit"/>
</dbReference>
<dbReference type="PANTHER" id="PTHR33751">
    <property type="entry name" value="CBB3-TYPE CYTOCHROME C OXIDASE SUBUNIT FIXP"/>
    <property type="match status" value="1"/>
</dbReference>
<evidence type="ECO:0000256" key="5">
    <source>
        <dbReference type="ARBA" id="ARBA00022764"/>
    </source>
</evidence>
<dbReference type="PIRSF" id="PIRSF000005">
    <property type="entry name" value="Cytochrome_c4"/>
    <property type="match status" value="1"/>
</dbReference>
<dbReference type="SUPFAM" id="SSF46626">
    <property type="entry name" value="Cytochrome c"/>
    <property type="match status" value="2"/>
</dbReference>
<keyword evidence="3 8" id="KW-0349">Heme</keyword>
<evidence type="ECO:0000259" key="10">
    <source>
        <dbReference type="PROSITE" id="PS51007"/>
    </source>
</evidence>
<keyword evidence="4 8" id="KW-0479">Metal-binding</keyword>
<dbReference type="Pfam" id="PF00034">
    <property type="entry name" value="Cytochrom_C"/>
    <property type="match status" value="2"/>
</dbReference>
<accession>A0ABR6ZXY6</accession>
<dbReference type="EMBL" id="JACOGF010000018">
    <property type="protein sequence ID" value="MBC3920704.1"/>
    <property type="molecule type" value="Genomic_DNA"/>
</dbReference>
<feature type="domain" description="Cytochrome c" evidence="10">
    <location>
        <begin position="37"/>
        <end position="124"/>
    </location>
</feature>
<dbReference type="Gene3D" id="1.10.760.10">
    <property type="entry name" value="Cytochrome c-like domain"/>
    <property type="match status" value="2"/>
</dbReference>
<keyword evidence="2" id="KW-0813">Transport</keyword>
<keyword evidence="12" id="KW-1185">Reference proteome</keyword>
<keyword evidence="5" id="KW-0574">Periplasm</keyword>
<evidence type="ECO:0000256" key="2">
    <source>
        <dbReference type="ARBA" id="ARBA00022448"/>
    </source>
</evidence>
<feature type="domain" description="Cytochrome c" evidence="10">
    <location>
        <begin position="134"/>
        <end position="232"/>
    </location>
</feature>
<name>A0ABR6ZXY6_9BURK</name>
<comment type="caution">
    <text evidence="11">The sequence shown here is derived from an EMBL/GenBank/DDBJ whole genome shotgun (WGS) entry which is preliminary data.</text>
</comment>
<gene>
    <name evidence="11" type="ORF">H8L32_24780</name>
</gene>
<evidence type="ECO:0000313" key="12">
    <source>
        <dbReference type="Proteomes" id="UP000650424"/>
    </source>
</evidence>
<sequence length="232" mass="24155">MNRAFLSLSKSFSIAVMAVSSFASVAYANEAAKPAKADPAKGEALYSAGDAARGITACVSCHGAAGNSTIAANPKLAAQHDAYLVKQLSEFKSDARKNAVMSVFAKAMTEDDMKNVAAYLSTQKAKPGAAKNKDIVELGKQIYRGGIAEKNVPACAGCHSPNGAGIPAQFPRIAGQHQDYTIAQLTGFQNATRMDGAKIAGARGNSAQMMTIAKKMSEDEMKAVADYVAGLK</sequence>
<evidence type="ECO:0000256" key="7">
    <source>
        <dbReference type="ARBA" id="ARBA00023004"/>
    </source>
</evidence>
<evidence type="ECO:0000256" key="1">
    <source>
        <dbReference type="ARBA" id="ARBA00004418"/>
    </source>
</evidence>
<evidence type="ECO:0000256" key="4">
    <source>
        <dbReference type="ARBA" id="ARBA00022723"/>
    </source>
</evidence>